<keyword evidence="1" id="KW-0472">Membrane</keyword>
<dbReference type="RefSeq" id="WP_144250679.1">
    <property type="nucleotide sequence ID" value="NZ_VLPK01000007.1"/>
</dbReference>
<sequence>MNKIISSCIGGLAGALALNVLHQAVKHFARDAPRVDLIGEEALSKGLDKIGIEPPGGNDLFMATMAADLLSNAAYYSLIGLGKQKKLLLAGAASGLAAGIGALELTKPLALNDAPVTRTPQTKIMTVAWYTAGGLIAAAVMLSLRRNKVDKL</sequence>
<gene>
    <name evidence="2" type="ORF">FO440_23085</name>
</gene>
<dbReference type="Proteomes" id="UP000318733">
    <property type="component" value="Unassembled WGS sequence"/>
</dbReference>
<evidence type="ECO:0000313" key="2">
    <source>
        <dbReference type="EMBL" id="TSJ36388.1"/>
    </source>
</evidence>
<feature type="transmembrane region" description="Helical" evidence="1">
    <location>
        <begin position="60"/>
        <end position="78"/>
    </location>
</feature>
<reference evidence="2 3" key="1">
    <citation type="submission" date="2019-07" db="EMBL/GenBank/DDBJ databases">
        <authorList>
            <person name="Huq M.A."/>
        </authorList>
    </citation>
    <scope>NUCLEOTIDE SEQUENCE [LARGE SCALE GENOMIC DNA]</scope>
    <source>
        <strain evidence="2 3">MAH-19</strain>
    </source>
</reference>
<protein>
    <submittedName>
        <fullName evidence="2">Uncharacterized protein</fullName>
    </submittedName>
</protein>
<organism evidence="2 3">
    <name type="scientific">Mucilaginibacter corticis</name>
    <dbReference type="NCBI Taxonomy" id="2597670"/>
    <lineage>
        <taxon>Bacteria</taxon>
        <taxon>Pseudomonadati</taxon>
        <taxon>Bacteroidota</taxon>
        <taxon>Sphingobacteriia</taxon>
        <taxon>Sphingobacteriales</taxon>
        <taxon>Sphingobacteriaceae</taxon>
        <taxon>Mucilaginibacter</taxon>
    </lineage>
</organism>
<feature type="transmembrane region" description="Helical" evidence="1">
    <location>
        <begin position="87"/>
        <end position="106"/>
    </location>
</feature>
<evidence type="ECO:0000256" key="1">
    <source>
        <dbReference type="SAM" id="Phobius"/>
    </source>
</evidence>
<dbReference type="AlphaFoldDB" id="A0A556M8Y2"/>
<keyword evidence="3" id="KW-1185">Reference proteome</keyword>
<proteinExistence type="predicted"/>
<feature type="transmembrane region" description="Helical" evidence="1">
    <location>
        <begin position="126"/>
        <end position="144"/>
    </location>
</feature>
<keyword evidence="1" id="KW-0812">Transmembrane</keyword>
<dbReference type="OrthoDB" id="677977at2"/>
<name>A0A556M8Y2_9SPHI</name>
<dbReference type="EMBL" id="VLPK01000007">
    <property type="protein sequence ID" value="TSJ36388.1"/>
    <property type="molecule type" value="Genomic_DNA"/>
</dbReference>
<evidence type="ECO:0000313" key="3">
    <source>
        <dbReference type="Proteomes" id="UP000318733"/>
    </source>
</evidence>
<keyword evidence="1" id="KW-1133">Transmembrane helix</keyword>
<comment type="caution">
    <text evidence="2">The sequence shown here is derived from an EMBL/GenBank/DDBJ whole genome shotgun (WGS) entry which is preliminary data.</text>
</comment>
<accession>A0A556M8Y2</accession>